<dbReference type="PANTHER" id="PTHR12428:SF65">
    <property type="entry name" value="CYTOCHROME C OXIDASE ASSEMBLY PROTEIN COX18, MITOCHONDRIAL"/>
    <property type="match status" value="1"/>
</dbReference>
<dbReference type="EMBL" id="LZYZ01000001">
    <property type="protein sequence ID" value="OOM15744.1"/>
    <property type="molecule type" value="Genomic_DNA"/>
</dbReference>
<proteinExistence type="inferred from homology"/>
<evidence type="ECO:0000256" key="5">
    <source>
        <dbReference type="RuleBase" id="RU003945"/>
    </source>
</evidence>
<dbReference type="NCBIfam" id="TIGR03592">
    <property type="entry name" value="yidC_oxa1_cterm"/>
    <property type="match status" value="1"/>
</dbReference>
<name>A0A1S8NGX5_CLOSA</name>
<evidence type="ECO:0000256" key="3">
    <source>
        <dbReference type="ARBA" id="ARBA00022989"/>
    </source>
</evidence>
<feature type="transmembrane region" description="Helical" evidence="7">
    <location>
        <begin position="131"/>
        <end position="150"/>
    </location>
</feature>
<accession>A0A1S8NGX5</accession>
<reference evidence="9 10" key="1">
    <citation type="submission" date="2016-05" db="EMBL/GenBank/DDBJ databases">
        <title>Microbial solvent formation.</title>
        <authorList>
            <person name="Poehlein A."/>
            <person name="Montoya Solano J.D."/>
            <person name="Flitsch S."/>
            <person name="Krabben P."/>
            <person name="Duerre P."/>
            <person name="Daniel R."/>
        </authorList>
    </citation>
    <scope>NUCLEOTIDE SEQUENCE [LARGE SCALE GENOMIC DNA]</scope>
    <source>
        <strain evidence="9 10">L1-8</strain>
    </source>
</reference>
<keyword evidence="4 7" id="KW-0472">Membrane</keyword>
<feature type="coiled-coil region" evidence="6">
    <location>
        <begin position="48"/>
        <end position="78"/>
    </location>
</feature>
<organism evidence="9 10">
    <name type="scientific">Clostridium saccharobutylicum</name>
    <dbReference type="NCBI Taxonomy" id="169679"/>
    <lineage>
        <taxon>Bacteria</taxon>
        <taxon>Bacillati</taxon>
        <taxon>Bacillota</taxon>
        <taxon>Clostridia</taxon>
        <taxon>Eubacteriales</taxon>
        <taxon>Clostridiaceae</taxon>
        <taxon>Clostridium</taxon>
    </lineage>
</organism>
<evidence type="ECO:0000313" key="10">
    <source>
        <dbReference type="Proteomes" id="UP000191154"/>
    </source>
</evidence>
<comment type="similarity">
    <text evidence="5">Belongs to the OXA1/ALB3/YidC family.</text>
</comment>
<feature type="transmembrane region" description="Helical" evidence="7">
    <location>
        <begin position="162"/>
        <end position="179"/>
    </location>
</feature>
<dbReference type="GO" id="GO:0051205">
    <property type="term" value="P:protein insertion into membrane"/>
    <property type="evidence" value="ECO:0007669"/>
    <property type="project" value="TreeGrafter"/>
</dbReference>
<feature type="transmembrane region" description="Helical" evidence="7">
    <location>
        <begin position="22"/>
        <end position="42"/>
    </location>
</feature>
<keyword evidence="2 5" id="KW-0812">Transmembrane</keyword>
<dbReference type="AlphaFoldDB" id="A0A1S8NGX5"/>
<dbReference type="InterPro" id="IPR028055">
    <property type="entry name" value="YidC/Oxa/ALB_C"/>
</dbReference>
<feature type="transmembrane region" description="Helical" evidence="7">
    <location>
        <begin position="87"/>
        <end position="107"/>
    </location>
</feature>
<protein>
    <submittedName>
        <fullName evidence="9">Membrane protein insertase YidC</fullName>
    </submittedName>
</protein>
<dbReference type="STRING" id="169679.CSACC_33420"/>
<comment type="subcellular location">
    <subcellularLocation>
        <location evidence="1 5">Membrane</location>
        <topology evidence="1 5">Multi-pass membrane protein</topology>
    </subcellularLocation>
</comment>
<dbReference type="Pfam" id="PF02096">
    <property type="entry name" value="60KD_IMP"/>
    <property type="match status" value="1"/>
</dbReference>
<evidence type="ECO:0000256" key="1">
    <source>
        <dbReference type="ARBA" id="ARBA00004141"/>
    </source>
</evidence>
<dbReference type="Proteomes" id="UP000191154">
    <property type="component" value="Unassembled WGS sequence"/>
</dbReference>
<dbReference type="GO" id="GO:0032977">
    <property type="term" value="F:membrane insertase activity"/>
    <property type="evidence" value="ECO:0007669"/>
    <property type="project" value="InterPro"/>
</dbReference>
<evidence type="ECO:0000259" key="8">
    <source>
        <dbReference type="Pfam" id="PF02096"/>
    </source>
</evidence>
<keyword evidence="6" id="KW-0175">Coiled coil</keyword>
<dbReference type="InterPro" id="IPR001708">
    <property type="entry name" value="YidC/ALB3/OXA1/COX18"/>
</dbReference>
<evidence type="ECO:0000256" key="7">
    <source>
        <dbReference type="SAM" id="Phobius"/>
    </source>
</evidence>
<evidence type="ECO:0000313" key="9">
    <source>
        <dbReference type="EMBL" id="OOM15744.1"/>
    </source>
</evidence>
<feature type="domain" description="Membrane insertase YidC/Oxa/ALB C-terminal" evidence="8">
    <location>
        <begin position="23"/>
        <end position="202"/>
    </location>
</feature>
<keyword evidence="3 7" id="KW-1133">Transmembrane helix</keyword>
<gene>
    <name evidence="9" type="primary">yidC</name>
    <name evidence="9" type="ORF">CLOSAC_00150</name>
</gene>
<dbReference type="RefSeq" id="WP_077863538.1">
    <property type="nucleotide sequence ID" value="NZ_LZYZ01000001.1"/>
</dbReference>
<evidence type="ECO:0000256" key="6">
    <source>
        <dbReference type="SAM" id="Coils"/>
    </source>
</evidence>
<comment type="caution">
    <text evidence="9">The sequence shown here is derived from an EMBL/GenBank/DDBJ whole genome shotgun (WGS) entry which is preliminary data.</text>
</comment>
<evidence type="ECO:0000256" key="4">
    <source>
        <dbReference type="ARBA" id="ARBA00023136"/>
    </source>
</evidence>
<sequence length="214" mass="24595">MNIIFNIFNDSLNYFFNITGDLGIAIILLTISVKFLLVPLSFKQKLRMKEQQEVSKDLERIKEKYKNNKEKLDVETRKFYEQSAKGMIGSLTSLLQIPIFFTLYNVVSKMPMQVGSMIVPWVMNLKATDNLFIVPIIYMISVLSPNILSYMPFLRIATQSKLSKVNIIIPGIMSALITLKAPVALGIYLITSSLFSFIEEVAFRVYVRRKELYI</sequence>
<evidence type="ECO:0000256" key="2">
    <source>
        <dbReference type="ARBA" id="ARBA00022692"/>
    </source>
</evidence>
<dbReference type="PANTHER" id="PTHR12428">
    <property type="entry name" value="OXA1"/>
    <property type="match status" value="1"/>
</dbReference>
<dbReference type="GO" id="GO:0005886">
    <property type="term" value="C:plasma membrane"/>
    <property type="evidence" value="ECO:0007669"/>
    <property type="project" value="TreeGrafter"/>
</dbReference>